<reference evidence="2 4" key="1">
    <citation type="submission" date="2013-04" db="EMBL/GenBank/DDBJ databases">
        <title>The Genome Sequence of Bacteroides massiliensis dnLKV3.</title>
        <authorList>
            <consortium name="The Broad Institute Genomics Platform"/>
            <consortium name="The Broad Institute Genome Sequencing Center for Infectious Disease"/>
            <person name="Earl A."/>
            <person name="Xavier R."/>
            <person name="Kuhn K."/>
            <person name="Stappenbeck T."/>
            <person name="Walker B."/>
            <person name="Young S."/>
            <person name="Zeng Q."/>
            <person name="Gargeya S."/>
            <person name="Fitzgerald M."/>
            <person name="Haas B."/>
            <person name="Abouelleil A."/>
            <person name="Allen A.W."/>
            <person name="Alvarado L."/>
            <person name="Arachchi H.M."/>
            <person name="Berlin A.M."/>
            <person name="Chapman S.B."/>
            <person name="Gainer-Dewar J."/>
            <person name="Goldberg J."/>
            <person name="Griggs A."/>
            <person name="Gujja S."/>
            <person name="Hansen M."/>
            <person name="Howarth C."/>
            <person name="Imamovic A."/>
            <person name="Ireland A."/>
            <person name="Larimer J."/>
            <person name="McCowan C."/>
            <person name="Murphy C."/>
            <person name="Pearson M."/>
            <person name="Poon T.W."/>
            <person name="Priest M."/>
            <person name="Roberts A."/>
            <person name="Saif S."/>
            <person name="Shea T."/>
            <person name="Sisk P."/>
            <person name="Sykes S."/>
            <person name="Wortman J."/>
            <person name="Nusbaum C."/>
            <person name="Birren B."/>
        </authorList>
    </citation>
    <scope>NUCLEOTIDE SEQUENCE [LARGE SCALE GENOMIC DNA]</scope>
    <source>
        <strain evidence="2">DnLKV3</strain>
        <strain evidence="4">dnLKV3</strain>
    </source>
</reference>
<dbReference type="AlphaFoldDB" id="R9I6V7"/>
<name>R9I6V7_9BACT</name>
<protein>
    <recommendedName>
        <fullName evidence="6">DUF3575 domain-containing protein</fullName>
    </recommendedName>
</protein>
<feature type="chain" id="PRO_5044738362" description="DUF3575 domain-containing protein" evidence="1">
    <location>
        <begin position="30"/>
        <end position="251"/>
    </location>
</feature>
<accession>R9I6V7</accession>
<dbReference type="HOGENOM" id="CLU_093748_0_0_10"/>
<sequence length="251" mass="29855">MEPTIMRPLNFKKIFLNLLWPLLSFTAQAQEYKAPYSFFPKDSILVSSVQDQGEDIITQMPNRHHKYDKRVHRYRRAWEALIPTHTKLQYAGGMGLLSWGIGWDYGKRSQWETDLLLGFIPRYSSKHFKMTMTLKQNYIPWSIWLGKDFSLEPLTTGIYFNTVFSDDFWTSEPERYPRGYYGFSTRIRTHIFLGQRVRLDVPEKYRKFSKSITAFYEISTCDLYVVSAFNNSYLKPDDYLRLSFGLKFQIF</sequence>
<keyword evidence="4" id="KW-1185">Reference proteome</keyword>
<dbReference type="PATRIC" id="fig|1235788.3.peg.2484"/>
<dbReference type="OrthoDB" id="5381546at2"/>
<evidence type="ECO:0000313" key="4">
    <source>
        <dbReference type="Proteomes" id="UP000014200"/>
    </source>
</evidence>
<dbReference type="EMBL" id="SRYJ01000003">
    <property type="protein sequence ID" value="TGY72999.1"/>
    <property type="molecule type" value="Genomic_DNA"/>
</dbReference>
<proteinExistence type="predicted"/>
<dbReference type="RefSeq" id="WP_016276781.1">
    <property type="nucleotide sequence ID" value="NZ_CAKOCL010000003.1"/>
</dbReference>
<organism evidence="2 4">
    <name type="scientific">Phocaeicola sartorii</name>
    <dbReference type="NCBI Taxonomy" id="671267"/>
    <lineage>
        <taxon>Bacteria</taxon>
        <taxon>Pseudomonadati</taxon>
        <taxon>Bacteroidota</taxon>
        <taxon>Bacteroidia</taxon>
        <taxon>Bacteroidales</taxon>
        <taxon>Bacteroidaceae</taxon>
        <taxon>Phocaeicola</taxon>
    </lineage>
</organism>
<dbReference type="Proteomes" id="UP000310760">
    <property type="component" value="Unassembled WGS sequence"/>
</dbReference>
<dbReference type="STRING" id="1235788.C802_02426"/>
<gene>
    <name evidence="2" type="ORF">C802_02426</name>
    <name evidence="3" type="ORF">E5339_01995</name>
</gene>
<evidence type="ECO:0000256" key="1">
    <source>
        <dbReference type="SAM" id="SignalP"/>
    </source>
</evidence>
<dbReference type="EMBL" id="ASSP01000016">
    <property type="protein sequence ID" value="EOS11851.1"/>
    <property type="molecule type" value="Genomic_DNA"/>
</dbReference>
<evidence type="ECO:0000313" key="5">
    <source>
        <dbReference type="Proteomes" id="UP000310760"/>
    </source>
</evidence>
<dbReference type="Proteomes" id="UP000014200">
    <property type="component" value="Unassembled WGS sequence"/>
</dbReference>
<dbReference type="GeneID" id="82153138"/>
<evidence type="ECO:0000313" key="2">
    <source>
        <dbReference type="EMBL" id="EOS11851.1"/>
    </source>
</evidence>
<reference evidence="3 5" key="2">
    <citation type="submission" date="2019-04" db="EMBL/GenBank/DDBJ databases">
        <title>Microbes associate with the intestines of laboratory mice.</title>
        <authorList>
            <person name="Navarre W."/>
            <person name="Wong E."/>
            <person name="Huang K."/>
            <person name="Tropini C."/>
            <person name="Ng K."/>
            <person name="Yu B."/>
        </authorList>
    </citation>
    <scope>NUCLEOTIDE SEQUENCE [LARGE SCALE GENOMIC DNA]</scope>
    <source>
        <strain evidence="3 5">NM22_B1</strain>
    </source>
</reference>
<comment type="caution">
    <text evidence="2">The sequence shown here is derived from an EMBL/GenBank/DDBJ whole genome shotgun (WGS) entry which is preliminary data.</text>
</comment>
<keyword evidence="1" id="KW-0732">Signal</keyword>
<evidence type="ECO:0000313" key="3">
    <source>
        <dbReference type="EMBL" id="TGY72999.1"/>
    </source>
</evidence>
<evidence type="ECO:0008006" key="6">
    <source>
        <dbReference type="Google" id="ProtNLM"/>
    </source>
</evidence>
<feature type="signal peptide" evidence="1">
    <location>
        <begin position="1"/>
        <end position="29"/>
    </location>
</feature>